<dbReference type="Proteomes" id="UP000295341">
    <property type="component" value="Unassembled WGS sequence"/>
</dbReference>
<sequence>MKTPIASLALICAMTTVACSSRPQSVPAADERSSLRSKLDRADLALREARLTDAESLYRDLATSHPRLPEVWLQLGNIYARQSQLEAATYSYKQGLRFNPEDGRLWHNLALLELRQSIRTLETASELLPSASPQRTRIEDLHRALLLAGHEGPAGAR</sequence>
<dbReference type="PROSITE" id="PS51257">
    <property type="entry name" value="PROKAR_LIPOPROTEIN"/>
    <property type="match status" value="1"/>
</dbReference>
<evidence type="ECO:0000256" key="1">
    <source>
        <dbReference type="PROSITE-ProRule" id="PRU00339"/>
    </source>
</evidence>
<dbReference type="InterPro" id="IPR019734">
    <property type="entry name" value="TPR_rpt"/>
</dbReference>
<dbReference type="InterPro" id="IPR011990">
    <property type="entry name" value="TPR-like_helical_dom_sf"/>
</dbReference>
<feature type="repeat" description="TPR" evidence="1">
    <location>
        <begin position="69"/>
        <end position="102"/>
    </location>
</feature>
<keyword evidence="1" id="KW-0802">TPR repeat</keyword>
<organism evidence="2 3">
    <name type="scientific">Panacagrimonas perspica</name>
    <dbReference type="NCBI Taxonomy" id="381431"/>
    <lineage>
        <taxon>Bacteria</taxon>
        <taxon>Pseudomonadati</taxon>
        <taxon>Pseudomonadota</taxon>
        <taxon>Gammaproteobacteria</taxon>
        <taxon>Nevskiales</taxon>
        <taxon>Nevskiaceae</taxon>
        <taxon>Panacagrimonas</taxon>
    </lineage>
</organism>
<comment type="caution">
    <text evidence="2">The sequence shown here is derived from an EMBL/GenBank/DDBJ whole genome shotgun (WGS) entry which is preliminary data.</text>
</comment>
<accession>A0A4S3K0U3</accession>
<evidence type="ECO:0000313" key="3">
    <source>
        <dbReference type="Proteomes" id="UP000295341"/>
    </source>
</evidence>
<dbReference type="EMBL" id="SOBT01000008">
    <property type="protein sequence ID" value="TDU30695.1"/>
    <property type="molecule type" value="Genomic_DNA"/>
</dbReference>
<dbReference type="RefSeq" id="WP_133879347.1">
    <property type="nucleotide sequence ID" value="NZ_MWIN01000023.1"/>
</dbReference>
<evidence type="ECO:0000313" key="2">
    <source>
        <dbReference type="EMBL" id="TDU30695.1"/>
    </source>
</evidence>
<dbReference type="PROSITE" id="PS50005">
    <property type="entry name" value="TPR"/>
    <property type="match status" value="1"/>
</dbReference>
<gene>
    <name evidence="2" type="ORF">DFR24_0044</name>
</gene>
<dbReference type="AlphaFoldDB" id="A0A4S3K0U3"/>
<protein>
    <submittedName>
        <fullName evidence="2">Tetratricopeptide repeat protein</fullName>
    </submittedName>
</protein>
<dbReference type="SUPFAM" id="SSF48452">
    <property type="entry name" value="TPR-like"/>
    <property type="match status" value="1"/>
</dbReference>
<name>A0A4S3K0U3_9GAMM</name>
<dbReference type="OrthoDB" id="9807628at2"/>
<dbReference type="SMART" id="SM00028">
    <property type="entry name" value="TPR"/>
    <property type="match status" value="1"/>
</dbReference>
<dbReference type="Gene3D" id="1.25.40.10">
    <property type="entry name" value="Tetratricopeptide repeat domain"/>
    <property type="match status" value="1"/>
</dbReference>
<reference evidence="2 3" key="1">
    <citation type="submission" date="2019-03" db="EMBL/GenBank/DDBJ databases">
        <title>Genomic Encyclopedia of Type Strains, Phase IV (KMG-IV): sequencing the most valuable type-strain genomes for metagenomic binning, comparative biology and taxonomic classification.</title>
        <authorList>
            <person name="Goeker M."/>
        </authorList>
    </citation>
    <scope>NUCLEOTIDE SEQUENCE [LARGE SCALE GENOMIC DNA]</scope>
    <source>
        <strain evidence="2 3">DSM 26377</strain>
    </source>
</reference>
<proteinExistence type="predicted"/>
<keyword evidence="3" id="KW-1185">Reference proteome</keyword>